<organism evidence="2 3">
    <name type="scientific">Shewanella denitrificans (strain OS217 / ATCC BAA-1090 / DSM 15013)</name>
    <dbReference type="NCBI Taxonomy" id="318161"/>
    <lineage>
        <taxon>Bacteria</taxon>
        <taxon>Pseudomonadati</taxon>
        <taxon>Pseudomonadota</taxon>
        <taxon>Gammaproteobacteria</taxon>
        <taxon>Alteromonadales</taxon>
        <taxon>Shewanellaceae</taxon>
        <taxon>Shewanella</taxon>
    </lineage>
</organism>
<dbReference type="Pfam" id="PF04326">
    <property type="entry name" value="SLFN_AlbA_2"/>
    <property type="match status" value="1"/>
</dbReference>
<accession>Q12S86</accession>
<evidence type="ECO:0000313" key="2">
    <source>
        <dbReference type="EMBL" id="ABE53690.1"/>
    </source>
</evidence>
<dbReference type="Proteomes" id="UP000001982">
    <property type="component" value="Chromosome"/>
</dbReference>
<dbReference type="KEGG" id="sdn:Sden_0395"/>
<feature type="domain" description="Schlafen AlbA-2" evidence="1">
    <location>
        <begin position="16"/>
        <end position="144"/>
    </location>
</feature>
<dbReference type="Gene3D" id="3.30.950.30">
    <property type="entry name" value="Schlafen, AAA domain"/>
    <property type="match status" value="1"/>
</dbReference>
<sequence>MTTLTFALDDINHLQESAQVEFKLAGGRDGTGQLPEDMWETYSAFANTLGGEIILGVREDKGEFTIEGIINPMPMLSEIWEILNDPTKISHNILAPTDVQIIEIVSKKLIRLHIPAVDKNLRPIYIGQDPFSGSYFRVGDADMRASHEQVKQMRQRSGIDLTLAKRG</sequence>
<gene>
    <name evidence="2" type="ordered locus">Sden_0395</name>
</gene>
<name>Q12S86_SHEDO</name>
<dbReference type="EMBL" id="CP000302">
    <property type="protein sequence ID" value="ABE53690.1"/>
    <property type="molecule type" value="Genomic_DNA"/>
</dbReference>
<evidence type="ECO:0000259" key="1">
    <source>
        <dbReference type="Pfam" id="PF04326"/>
    </source>
</evidence>
<dbReference type="InterPro" id="IPR038461">
    <property type="entry name" value="Schlafen_AlbA_2_dom_sf"/>
</dbReference>
<dbReference type="InterPro" id="IPR007421">
    <property type="entry name" value="Schlafen_AlbA_2_dom"/>
</dbReference>
<proteinExistence type="predicted"/>
<dbReference type="eggNOG" id="COG2865">
    <property type="taxonomic scope" value="Bacteria"/>
</dbReference>
<keyword evidence="3" id="KW-1185">Reference proteome</keyword>
<protein>
    <submittedName>
        <fullName evidence="2">Divergent AAA region</fullName>
    </submittedName>
</protein>
<dbReference type="AlphaFoldDB" id="Q12S86"/>
<evidence type="ECO:0000313" key="3">
    <source>
        <dbReference type="Proteomes" id="UP000001982"/>
    </source>
</evidence>
<reference evidence="2 3" key="1">
    <citation type="submission" date="2006-03" db="EMBL/GenBank/DDBJ databases">
        <title>Complete sequence of Shewanella denitrificans OS217.</title>
        <authorList>
            <consortium name="US DOE Joint Genome Institute"/>
            <person name="Copeland A."/>
            <person name="Lucas S."/>
            <person name="Lapidus A."/>
            <person name="Barry K."/>
            <person name="Detter J.C."/>
            <person name="Glavina del Rio T."/>
            <person name="Hammon N."/>
            <person name="Israni S."/>
            <person name="Dalin E."/>
            <person name="Tice H."/>
            <person name="Pitluck S."/>
            <person name="Brettin T."/>
            <person name="Bruce D."/>
            <person name="Han C."/>
            <person name="Tapia R."/>
            <person name="Gilna P."/>
            <person name="Kiss H."/>
            <person name="Schmutz J."/>
            <person name="Larimer F."/>
            <person name="Land M."/>
            <person name="Hauser L."/>
            <person name="Kyrpides N."/>
            <person name="Lykidis A."/>
            <person name="Richardson P."/>
        </authorList>
    </citation>
    <scope>NUCLEOTIDE SEQUENCE [LARGE SCALE GENOMIC DNA]</scope>
    <source>
        <strain evidence="3">OS217 / ATCC BAA-1090 / DSM 15013</strain>
    </source>
</reference>
<dbReference type="OrthoDB" id="9768354at2"/>
<dbReference type="HOGENOM" id="CLU_1561825_0_0_6"/>
<dbReference type="STRING" id="318161.Sden_0395"/>
<dbReference type="RefSeq" id="WP_011494857.1">
    <property type="nucleotide sequence ID" value="NC_007954.1"/>
</dbReference>